<evidence type="ECO:0000313" key="3">
    <source>
        <dbReference type="Proteomes" id="UP000518300"/>
    </source>
</evidence>
<gene>
    <name evidence="2" type="ORF">HG543_11315</name>
</gene>
<comment type="caution">
    <text evidence="2">The sequence shown here is derived from an EMBL/GenBank/DDBJ whole genome shotgun (WGS) entry which is preliminary data.</text>
</comment>
<keyword evidence="1" id="KW-0732">Signal</keyword>
<protein>
    <recommendedName>
        <fullName evidence="4">Lipoprotein</fullName>
    </recommendedName>
</protein>
<dbReference type="PROSITE" id="PS51257">
    <property type="entry name" value="PROKAR_LIPOPROTEIN"/>
    <property type="match status" value="1"/>
</dbReference>
<feature type="signal peptide" evidence="1">
    <location>
        <begin position="1"/>
        <end position="22"/>
    </location>
</feature>
<organism evidence="2 3">
    <name type="scientific">Pyxidicoccus fallax</name>
    <dbReference type="NCBI Taxonomy" id="394095"/>
    <lineage>
        <taxon>Bacteria</taxon>
        <taxon>Pseudomonadati</taxon>
        <taxon>Myxococcota</taxon>
        <taxon>Myxococcia</taxon>
        <taxon>Myxococcales</taxon>
        <taxon>Cystobacterineae</taxon>
        <taxon>Myxococcaceae</taxon>
        <taxon>Pyxidicoccus</taxon>
    </lineage>
</organism>
<proteinExistence type="predicted"/>
<feature type="chain" id="PRO_5032516141" description="Lipoprotein" evidence="1">
    <location>
        <begin position="23"/>
        <end position="135"/>
    </location>
</feature>
<evidence type="ECO:0000256" key="1">
    <source>
        <dbReference type="SAM" id="SignalP"/>
    </source>
</evidence>
<dbReference type="AlphaFoldDB" id="A0A848LGY1"/>
<dbReference type="RefSeq" id="WP_169344731.1">
    <property type="nucleotide sequence ID" value="NZ_JABBJJ010000039.1"/>
</dbReference>
<dbReference type="EMBL" id="JABBJJ010000039">
    <property type="protein sequence ID" value="NMO15438.1"/>
    <property type="molecule type" value="Genomic_DNA"/>
</dbReference>
<keyword evidence="3" id="KW-1185">Reference proteome</keyword>
<dbReference type="Proteomes" id="UP000518300">
    <property type="component" value="Unassembled WGS sequence"/>
</dbReference>
<evidence type="ECO:0008006" key="4">
    <source>
        <dbReference type="Google" id="ProtNLM"/>
    </source>
</evidence>
<sequence>MKMPAAFLLGASVMLMGVGCGADNSTEQDKDIATQEQSAVAGCVTTVTEPYVAYSSNGTPYAAAKAAVTCALVQPYINVAADITLPGVRGSRRGHGCANAVYCEVEAIEGYVPGVWQAQGLSPVGGDTAIVAKPL</sequence>
<reference evidence="2 3" key="1">
    <citation type="submission" date="2020-04" db="EMBL/GenBank/DDBJ databases">
        <title>Draft genome of Pyxidicoccus fallax type strain.</title>
        <authorList>
            <person name="Whitworth D.E."/>
        </authorList>
    </citation>
    <scope>NUCLEOTIDE SEQUENCE [LARGE SCALE GENOMIC DNA]</scope>
    <source>
        <strain evidence="2 3">DSM 14698</strain>
    </source>
</reference>
<name>A0A848LGY1_9BACT</name>
<evidence type="ECO:0000313" key="2">
    <source>
        <dbReference type="EMBL" id="NMO15438.1"/>
    </source>
</evidence>
<accession>A0A848LGY1</accession>